<protein>
    <submittedName>
        <fullName evidence="2">Uncharacterized protein</fullName>
    </submittedName>
</protein>
<proteinExistence type="predicted"/>
<organism evidence="1 2">
    <name type="scientific">Panagrolaimus davidi</name>
    <dbReference type="NCBI Taxonomy" id="227884"/>
    <lineage>
        <taxon>Eukaryota</taxon>
        <taxon>Metazoa</taxon>
        <taxon>Ecdysozoa</taxon>
        <taxon>Nematoda</taxon>
        <taxon>Chromadorea</taxon>
        <taxon>Rhabditida</taxon>
        <taxon>Tylenchina</taxon>
        <taxon>Panagrolaimomorpha</taxon>
        <taxon>Panagrolaimoidea</taxon>
        <taxon>Panagrolaimidae</taxon>
        <taxon>Panagrolaimus</taxon>
    </lineage>
</organism>
<name>A0A914PXZ2_9BILA</name>
<reference evidence="2" key="1">
    <citation type="submission" date="2022-11" db="UniProtKB">
        <authorList>
            <consortium name="WormBaseParasite"/>
        </authorList>
    </citation>
    <scope>IDENTIFICATION</scope>
</reference>
<dbReference type="AlphaFoldDB" id="A0A914PXZ2"/>
<dbReference type="Proteomes" id="UP000887578">
    <property type="component" value="Unplaced"/>
</dbReference>
<evidence type="ECO:0000313" key="1">
    <source>
        <dbReference type="Proteomes" id="UP000887578"/>
    </source>
</evidence>
<keyword evidence="1" id="KW-1185">Reference proteome</keyword>
<sequence length="326" mass="37695">MIHVDSLVGINQKGKFIHDIIPAVPMPEFSRMVKYTVKELVYNAIQEYYKFNSLPRCTKLESENYNPLANIDDGSCDDPKVLYSFGGIYQKCIPSYSWGAKFQDVEPGTQCKKYERRNRLTKDFSCPNKTNPILIDSTKIQFYDRIIKQTIRKCWWFLPYCWYELGDVIAMDEIFIATYWCMSSTDIPQDKVGPTKDNDLDSIMSRPILFAIDKVPKLLEACFPKSFNLGELMQKEEVCKSKEEKADKPTWKFIKDGFISKSIQQINPHNSKLLLNITSLQLDVIKDYPALLEALLPILHLKADVKNHPDLFKTVANNPLVLQQQQ</sequence>
<dbReference type="WBParaSite" id="PDA_v2.g21287.t1">
    <property type="protein sequence ID" value="PDA_v2.g21287.t1"/>
    <property type="gene ID" value="PDA_v2.g21287"/>
</dbReference>
<evidence type="ECO:0000313" key="2">
    <source>
        <dbReference type="WBParaSite" id="PDA_v2.g21287.t1"/>
    </source>
</evidence>
<accession>A0A914PXZ2</accession>